<accession>A0A096CJV8</accession>
<dbReference type="AlphaFoldDB" id="A0A096CJV8"/>
<evidence type="ECO:0000256" key="1">
    <source>
        <dbReference type="SAM" id="SignalP"/>
    </source>
</evidence>
<keyword evidence="1" id="KW-0732">Signal</keyword>
<feature type="signal peptide" evidence="1">
    <location>
        <begin position="1"/>
        <end position="21"/>
    </location>
</feature>
<comment type="caution">
    <text evidence="2">The sequence shown here is derived from an EMBL/GenBank/DDBJ whole genome shotgun (WGS) entry which is preliminary data.</text>
</comment>
<feature type="chain" id="PRO_5001918698" description="Lipoprotein" evidence="1">
    <location>
        <begin position="22"/>
        <end position="144"/>
    </location>
</feature>
<reference evidence="2 3" key="1">
    <citation type="submission" date="2014-07" db="EMBL/GenBank/DDBJ databases">
        <authorList>
            <person name="McCorrison J."/>
            <person name="Sanka R."/>
            <person name="Torralba M."/>
            <person name="Gillis M."/>
            <person name="Haft D.H."/>
            <person name="Methe B."/>
            <person name="Sutton G."/>
            <person name="Nelson K.E."/>
        </authorList>
    </citation>
    <scope>NUCLEOTIDE SEQUENCE [LARGE SCALE GENOMIC DNA]</scope>
    <source>
        <strain evidence="2 3">DNF00320</strain>
    </source>
</reference>
<dbReference type="EMBL" id="JRNQ01000005">
    <property type="protein sequence ID" value="KGF45614.1"/>
    <property type="molecule type" value="Genomic_DNA"/>
</dbReference>
<dbReference type="Proteomes" id="UP000029525">
    <property type="component" value="Unassembled WGS sequence"/>
</dbReference>
<evidence type="ECO:0000313" key="2">
    <source>
        <dbReference type="EMBL" id="KGF45614.1"/>
    </source>
</evidence>
<evidence type="ECO:0008006" key="4">
    <source>
        <dbReference type="Google" id="ProtNLM"/>
    </source>
</evidence>
<sequence length="144" mass="17239">MNSTYKLLVIFVFSFCLISCTTEDYYTSNDVVEKLTNKIWVNIIKDKPKTMCEQYVFLKNGTGYQVVQEYQNKEVGKEKKSYFHWTFIYPDNKVIYIDWGLYWKINSLSDVVFNVEETYDDPYQIPSQLYKRKLEMTSKNSICM</sequence>
<evidence type="ECO:0000313" key="3">
    <source>
        <dbReference type="Proteomes" id="UP000029525"/>
    </source>
</evidence>
<protein>
    <recommendedName>
        <fullName evidence="4">Lipoprotein</fullName>
    </recommendedName>
</protein>
<name>A0A096CJV8_9BACT</name>
<gene>
    <name evidence="2" type="ORF">HMPREF0647_01565</name>
</gene>
<dbReference type="RefSeq" id="WP_036865961.1">
    <property type="nucleotide sequence ID" value="NZ_JRNQ01000005.1"/>
</dbReference>
<organism evidence="2 3">
    <name type="scientific">Prevotella bivia DNF00320</name>
    <dbReference type="NCBI Taxonomy" id="1401068"/>
    <lineage>
        <taxon>Bacteria</taxon>
        <taxon>Pseudomonadati</taxon>
        <taxon>Bacteroidota</taxon>
        <taxon>Bacteroidia</taxon>
        <taxon>Bacteroidales</taxon>
        <taxon>Prevotellaceae</taxon>
        <taxon>Prevotella</taxon>
    </lineage>
</organism>
<dbReference type="OrthoDB" id="1041504at2"/>
<proteinExistence type="predicted"/>